<name>A0A4S4KVH7_9AGAM</name>
<proteinExistence type="predicted"/>
<dbReference type="Pfam" id="PF02469">
    <property type="entry name" value="Fasciclin"/>
    <property type="match status" value="1"/>
</dbReference>
<organism evidence="3 4">
    <name type="scientific">Phellinidium pouzarii</name>
    <dbReference type="NCBI Taxonomy" id="167371"/>
    <lineage>
        <taxon>Eukaryota</taxon>
        <taxon>Fungi</taxon>
        <taxon>Dikarya</taxon>
        <taxon>Basidiomycota</taxon>
        <taxon>Agaricomycotina</taxon>
        <taxon>Agaricomycetes</taxon>
        <taxon>Hymenochaetales</taxon>
        <taxon>Hymenochaetaceae</taxon>
        <taxon>Phellinidium</taxon>
    </lineage>
</organism>
<evidence type="ECO:0000256" key="1">
    <source>
        <dbReference type="ARBA" id="ARBA00022729"/>
    </source>
</evidence>
<dbReference type="InterPro" id="IPR040200">
    <property type="entry name" value="Mug57-like"/>
</dbReference>
<keyword evidence="1" id="KW-0732">Signal</keyword>
<dbReference type="OrthoDB" id="5551751at2759"/>
<feature type="domain" description="FAS1" evidence="2">
    <location>
        <begin position="23"/>
        <end position="181"/>
    </location>
</feature>
<evidence type="ECO:0000313" key="4">
    <source>
        <dbReference type="Proteomes" id="UP000308199"/>
    </source>
</evidence>
<dbReference type="InterPro" id="IPR036378">
    <property type="entry name" value="FAS1_dom_sf"/>
</dbReference>
<gene>
    <name evidence="3" type="ORF">EW145_g6701</name>
</gene>
<dbReference type="AlphaFoldDB" id="A0A4S4KVH7"/>
<dbReference type="Proteomes" id="UP000308199">
    <property type="component" value="Unassembled WGS sequence"/>
</dbReference>
<reference evidence="3 4" key="1">
    <citation type="submission" date="2019-02" db="EMBL/GenBank/DDBJ databases">
        <title>Genome sequencing of the rare red list fungi Phellinidium pouzarii.</title>
        <authorList>
            <person name="Buettner E."/>
            <person name="Kellner H."/>
        </authorList>
    </citation>
    <scope>NUCLEOTIDE SEQUENCE [LARGE SCALE GENOMIC DNA]</scope>
    <source>
        <strain evidence="3 4">DSM 108285</strain>
    </source>
</reference>
<keyword evidence="4" id="KW-1185">Reference proteome</keyword>
<protein>
    <recommendedName>
        <fullName evidence="2">FAS1 domain-containing protein</fullName>
    </recommendedName>
</protein>
<accession>A0A4S4KVH7</accession>
<evidence type="ECO:0000259" key="2">
    <source>
        <dbReference type="PROSITE" id="PS50213"/>
    </source>
</evidence>
<dbReference type="SUPFAM" id="SSF82153">
    <property type="entry name" value="FAS1 domain"/>
    <property type="match status" value="1"/>
</dbReference>
<dbReference type="InterPro" id="IPR000782">
    <property type="entry name" value="FAS1_domain"/>
</dbReference>
<sequence>MAQEDSSKQTPLGVDSEFKADAGLMLSDILTVQTSLSIFYSYARETQVGKRLQDETEMITVFAPTNEAVMALAHKPHQGPDPVQDGTIISQEDFDSLSKENVERWIKAHIVPQHIPRLYPTSQYEALLEGIVITVGDSDPKATKEFEDKPDWSHIVLNNNIHVVDRVEAENGVLYLVDRAIYG</sequence>
<dbReference type="PROSITE" id="PS50213">
    <property type="entry name" value="FAS1"/>
    <property type="match status" value="1"/>
</dbReference>
<dbReference type="PANTHER" id="PTHR28156:SF1">
    <property type="entry name" value="FAS1 DOMAIN-CONTAINING PROTEIN YDR262W"/>
    <property type="match status" value="1"/>
</dbReference>
<comment type="caution">
    <text evidence="3">The sequence shown here is derived from an EMBL/GenBank/DDBJ whole genome shotgun (WGS) entry which is preliminary data.</text>
</comment>
<dbReference type="PANTHER" id="PTHR28156">
    <property type="entry name" value="FAS1 DOMAIN-CONTAINING PROTEIN YDR262W"/>
    <property type="match status" value="1"/>
</dbReference>
<dbReference type="Gene3D" id="2.30.180.10">
    <property type="entry name" value="FAS1 domain"/>
    <property type="match status" value="1"/>
</dbReference>
<dbReference type="EMBL" id="SGPK01000538">
    <property type="protein sequence ID" value="THH02806.1"/>
    <property type="molecule type" value="Genomic_DNA"/>
</dbReference>
<evidence type="ECO:0000313" key="3">
    <source>
        <dbReference type="EMBL" id="THH02806.1"/>
    </source>
</evidence>